<keyword evidence="3" id="KW-1185">Reference proteome</keyword>
<feature type="region of interest" description="Disordered" evidence="1">
    <location>
        <begin position="1"/>
        <end position="23"/>
    </location>
</feature>
<sequence>MSVRRKPCRTRLIGGGSPPGPASYENRGRIMPTVDTLHYLCKQGVSDDSRIPPGDSLSINLTIFVYGWLGDKSRRRRSDDRYLAVKEDQSISRDHPSLTHTLQPAGPCAVIGHEDFCRLTFSMVSRDPSLRPLN</sequence>
<dbReference type="EMBL" id="RJVU01075544">
    <property type="protein sequence ID" value="ROI16342.1"/>
    <property type="molecule type" value="Genomic_DNA"/>
</dbReference>
<proteinExistence type="predicted"/>
<evidence type="ECO:0000256" key="1">
    <source>
        <dbReference type="SAM" id="MobiDB-lite"/>
    </source>
</evidence>
<reference evidence="2 3" key="1">
    <citation type="submission" date="2018-10" db="EMBL/GenBank/DDBJ databases">
        <title>Genome assembly for a Yunnan-Guizhou Plateau 3E fish, Anabarilius grahami (Regan), and its evolutionary and genetic applications.</title>
        <authorList>
            <person name="Jiang W."/>
        </authorList>
    </citation>
    <scope>NUCLEOTIDE SEQUENCE [LARGE SCALE GENOMIC DNA]</scope>
    <source>
        <strain evidence="2">AG-KIZ</strain>
        <tissue evidence="2">Muscle</tissue>
    </source>
</reference>
<name>A0A3N0XG19_ANAGA</name>
<organism evidence="2 3">
    <name type="scientific">Anabarilius grahami</name>
    <name type="common">Kanglang fish</name>
    <name type="synonym">Barilius grahami</name>
    <dbReference type="NCBI Taxonomy" id="495550"/>
    <lineage>
        <taxon>Eukaryota</taxon>
        <taxon>Metazoa</taxon>
        <taxon>Chordata</taxon>
        <taxon>Craniata</taxon>
        <taxon>Vertebrata</taxon>
        <taxon>Euteleostomi</taxon>
        <taxon>Actinopterygii</taxon>
        <taxon>Neopterygii</taxon>
        <taxon>Teleostei</taxon>
        <taxon>Ostariophysi</taxon>
        <taxon>Cypriniformes</taxon>
        <taxon>Xenocyprididae</taxon>
        <taxon>Xenocypridinae</taxon>
        <taxon>Xenocypridinae incertae sedis</taxon>
        <taxon>Anabarilius</taxon>
    </lineage>
</organism>
<gene>
    <name evidence="2" type="ORF">DPX16_12460</name>
</gene>
<evidence type="ECO:0000313" key="2">
    <source>
        <dbReference type="EMBL" id="ROI16342.1"/>
    </source>
</evidence>
<evidence type="ECO:0000313" key="3">
    <source>
        <dbReference type="Proteomes" id="UP000281406"/>
    </source>
</evidence>
<dbReference type="Proteomes" id="UP000281406">
    <property type="component" value="Unassembled WGS sequence"/>
</dbReference>
<protein>
    <submittedName>
        <fullName evidence="2">Uncharacterized protein</fullName>
    </submittedName>
</protein>
<comment type="caution">
    <text evidence="2">The sequence shown here is derived from an EMBL/GenBank/DDBJ whole genome shotgun (WGS) entry which is preliminary data.</text>
</comment>
<accession>A0A3N0XG19</accession>
<dbReference type="AlphaFoldDB" id="A0A3N0XG19"/>